<proteinExistence type="predicted"/>
<evidence type="ECO:0000313" key="2">
    <source>
        <dbReference type="EMBL" id="TEB34373.1"/>
    </source>
</evidence>
<dbReference type="EMBL" id="QPFP01000010">
    <property type="protein sequence ID" value="TEB34373.1"/>
    <property type="molecule type" value="Genomic_DNA"/>
</dbReference>
<keyword evidence="3" id="KW-1185">Reference proteome</keyword>
<dbReference type="Proteomes" id="UP000298030">
    <property type="component" value="Unassembled WGS sequence"/>
</dbReference>
<organism evidence="2 3">
    <name type="scientific">Coprinellus micaceus</name>
    <name type="common">Glistening ink-cap mushroom</name>
    <name type="synonym">Coprinus micaceus</name>
    <dbReference type="NCBI Taxonomy" id="71717"/>
    <lineage>
        <taxon>Eukaryota</taxon>
        <taxon>Fungi</taxon>
        <taxon>Dikarya</taxon>
        <taxon>Basidiomycota</taxon>
        <taxon>Agaricomycotina</taxon>
        <taxon>Agaricomycetes</taxon>
        <taxon>Agaricomycetidae</taxon>
        <taxon>Agaricales</taxon>
        <taxon>Agaricineae</taxon>
        <taxon>Psathyrellaceae</taxon>
        <taxon>Coprinellus</taxon>
    </lineage>
</organism>
<dbReference type="AlphaFoldDB" id="A0A4Y7TJL3"/>
<evidence type="ECO:0000313" key="1">
    <source>
        <dbReference type="EMBL" id="TEB19152.1"/>
    </source>
</evidence>
<sequence>MSKSASDSCEQPLAAGDGLPIEIWRQIHQHIPPTESPRLYEVNRAFFRLEMSRNYDCIHLGRPLSKGRPDRWVHALRYARPICSGIVLGLRYR</sequence>
<gene>
    <name evidence="1" type="ORF">FA13DRAFT_489670</name>
    <name evidence="2" type="ORF">FA13DRAFT_83149</name>
</gene>
<reference evidence="2 3" key="1">
    <citation type="journal article" date="2019" name="Nat. Ecol. Evol.">
        <title>Megaphylogeny resolves global patterns of mushroom evolution.</title>
        <authorList>
            <person name="Varga T."/>
            <person name="Krizsan K."/>
            <person name="Foldi C."/>
            <person name="Dima B."/>
            <person name="Sanchez-Garcia M."/>
            <person name="Sanchez-Ramirez S."/>
            <person name="Szollosi G.J."/>
            <person name="Szarkandi J.G."/>
            <person name="Papp V."/>
            <person name="Albert L."/>
            <person name="Andreopoulos W."/>
            <person name="Angelini C."/>
            <person name="Antonin V."/>
            <person name="Barry K.W."/>
            <person name="Bougher N.L."/>
            <person name="Buchanan P."/>
            <person name="Buyck B."/>
            <person name="Bense V."/>
            <person name="Catcheside P."/>
            <person name="Chovatia M."/>
            <person name="Cooper J."/>
            <person name="Damon W."/>
            <person name="Desjardin D."/>
            <person name="Finy P."/>
            <person name="Geml J."/>
            <person name="Haridas S."/>
            <person name="Hughes K."/>
            <person name="Justo A."/>
            <person name="Karasinski D."/>
            <person name="Kautmanova I."/>
            <person name="Kiss B."/>
            <person name="Kocsube S."/>
            <person name="Kotiranta H."/>
            <person name="LaButti K.M."/>
            <person name="Lechner B.E."/>
            <person name="Liimatainen K."/>
            <person name="Lipzen A."/>
            <person name="Lukacs Z."/>
            <person name="Mihaltcheva S."/>
            <person name="Morgado L.N."/>
            <person name="Niskanen T."/>
            <person name="Noordeloos M.E."/>
            <person name="Ohm R.A."/>
            <person name="Ortiz-Santana B."/>
            <person name="Ovrebo C."/>
            <person name="Racz N."/>
            <person name="Riley R."/>
            <person name="Savchenko A."/>
            <person name="Shiryaev A."/>
            <person name="Soop K."/>
            <person name="Spirin V."/>
            <person name="Szebenyi C."/>
            <person name="Tomsovsky M."/>
            <person name="Tulloss R.E."/>
            <person name="Uehling J."/>
            <person name="Grigoriev I.V."/>
            <person name="Vagvolgyi C."/>
            <person name="Papp T."/>
            <person name="Martin F.M."/>
            <person name="Miettinen O."/>
            <person name="Hibbett D.S."/>
            <person name="Nagy L.G."/>
        </authorList>
    </citation>
    <scope>NUCLEOTIDE SEQUENCE [LARGE SCALE GENOMIC DNA]</scope>
    <source>
        <strain evidence="2 3">FP101781</strain>
    </source>
</reference>
<protein>
    <recommendedName>
        <fullName evidence="4">F-box domain-containing protein</fullName>
    </recommendedName>
</protein>
<evidence type="ECO:0000313" key="3">
    <source>
        <dbReference type="Proteomes" id="UP000298030"/>
    </source>
</evidence>
<accession>A0A4Y7TJL3</accession>
<name>A0A4Y7TJL3_COPMI</name>
<evidence type="ECO:0008006" key="4">
    <source>
        <dbReference type="Google" id="ProtNLM"/>
    </source>
</evidence>
<dbReference type="EMBL" id="QPFP01000206">
    <property type="protein sequence ID" value="TEB19152.1"/>
    <property type="molecule type" value="Genomic_DNA"/>
</dbReference>
<comment type="caution">
    <text evidence="2">The sequence shown here is derived from an EMBL/GenBank/DDBJ whole genome shotgun (WGS) entry which is preliminary data.</text>
</comment>